<dbReference type="EMBL" id="JAVLSJ010000003">
    <property type="protein sequence ID" value="MDR9847966.1"/>
    <property type="molecule type" value="Genomic_DNA"/>
</dbReference>
<accession>A0ABU2EIJ1</accession>
<reference evidence="1" key="1">
    <citation type="submission" date="2023-09" db="EMBL/GenBank/DDBJ databases">
        <title>Description of first Herbaspirillum huttiense subsp. nephrolepsisexaltata and Herbaspirillum huttiense subsp. lycopersicon.</title>
        <authorList>
            <person name="Poudel M."/>
            <person name="Sharma A."/>
            <person name="Goss E."/>
            <person name="Tapia J.H."/>
            <person name="Harmon C.M."/>
            <person name="Jones J.B."/>
        </authorList>
    </citation>
    <scope>NUCLEOTIDE SEQUENCE</scope>
    <source>
        <strain evidence="1">SE1</strain>
    </source>
</reference>
<dbReference type="RefSeq" id="WP_134040262.1">
    <property type="nucleotide sequence ID" value="NZ_JAVLSJ010000003.1"/>
</dbReference>
<name>A0ABU2EIJ1_9BURK</name>
<comment type="caution">
    <text evidence="1">The sequence shown here is derived from an EMBL/GenBank/DDBJ whole genome shotgun (WGS) entry which is preliminary data.</text>
</comment>
<evidence type="ECO:0000313" key="2">
    <source>
        <dbReference type="Proteomes" id="UP001246576"/>
    </source>
</evidence>
<evidence type="ECO:0000313" key="1">
    <source>
        <dbReference type="EMBL" id="MDR9847966.1"/>
    </source>
</evidence>
<keyword evidence="2" id="KW-1185">Reference proteome</keyword>
<organism evidence="1 2">
    <name type="scientific">Herbaspirillum huttiense subsp. lycopersici</name>
    <dbReference type="NCBI Taxonomy" id="3074428"/>
    <lineage>
        <taxon>Bacteria</taxon>
        <taxon>Pseudomonadati</taxon>
        <taxon>Pseudomonadota</taxon>
        <taxon>Betaproteobacteria</taxon>
        <taxon>Burkholderiales</taxon>
        <taxon>Oxalobacteraceae</taxon>
        <taxon>Herbaspirillum</taxon>
    </lineage>
</organism>
<sequence length="104" mass="11824">MKLVDAIFLSAQMPENSVVCAREPFHQSSEAVIVQMESNGGIPAHIKQEGYVYFLETDGVVELLEMMSKKRSSRETKAEFVCYYASHDAYPAFYYDLTDIVSDR</sequence>
<protein>
    <submittedName>
        <fullName evidence="1">Uncharacterized protein</fullName>
    </submittedName>
</protein>
<gene>
    <name evidence="1" type="ORF">RI048_07045</name>
</gene>
<dbReference type="Proteomes" id="UP001246576">
    <property type="component" value="Unassembled WGS sequence"/>
</dbReference>
<proteinExistence type="predicted"/>